<protein>
    <submittedName>
        <fullName evidence="2">Uncharacterized protein</fullName>
    </submittedName>
</protein>
<reference evidence="2 3" key="1">
    <citation type="submission" date="2021-07" db="EMBL/GenBank/DDBJ databases">
        <authorList>
            <person name="Palmer J.M."/>
        </authorList>
    </citation>
    <scope>NUCLEOTIDE SEQUENCE [LARGE SCALE GENOMIC DNA]</scope>
    <source>
        <strain evidence="2 3">AT_MEX2019</strain>
        <tissue evidence="2">Muscle</tissue>
    </source>
</reference>
<evidence type="ECO:0000313" key="2">
    <source>
        <dbReference type="EMBL" id="MED6235324.1"/>
    </source>
</evidence>
<accession>A0ABU7AB83</accession>
<feature type="region of interest" description="Disordered" evidence="1">
    <location>
        <begin position="27"/>
        <end position="47"/>
    </location>
</feature>
<proteinExistence type="predicted"/>
<dbReference type="EMBL" id="JAHUTI010010353">
    <property type="protein sequence ID" value="MED6235324.1"/>
    <property type="molecule type" value="Genomic_DNA"/>
</dbReference>
<evidence type="ECO:0000313" key="3">
    <source>
        <dbReference type="Proteomes" id="UP001345963"/>
    </source>
</evidence>
<dbReference type="Proteomes" id="UP001345963">
    <property type="component" value="Unassembled WGS sequence"/>
</dbReference>
<evidence type="ECO:0000256" key="1">
    <source>
        <dbReference type="SAM" id="MobiDB-lite"/>
    </source>
</evidence>
<feature type="non-terminal residue" evidence="2">
    <location>
        <position position="1"/>
    </location>
</feature>
<keyword evidence="3" id="KW-1185">Reference proteome</keyword>
<gene>
    <name evidence="2" type="ORF">ATANTOWER_023322</name>
</gene>
<comment type="caution">
    <text evidence="2">The sequence shown here is derived from an EMBL/GenBank/DDBJ whole genome shotgun (WGS) entry which is preliminary data.</text>
</comment>
<sequence length="95" mass="10294">TLQAGVQWPYCGILFAEIIFSSFPAAGGAGSTRAGHPESFKPEESGFTLRTQTSSHRLTVRLCPRQLSLSEQTTPSPAGSWRNLRSVLCLGDLQE</sequence>
<name>A0ABU7AB83_9TELE</name>
<organism evidence="2 3">
    <name type="scientific">Ataeniobius toweri</name>
    <dbReference type="NCBI Taxonomy" id="208326"/>
    <lineage>
        <taxon>Eukaryota</taxon>
        <taxon>Metazoa</taxon>
        <taxon>Chordata</taxon>
        <taxon>Craniata</taxon>
        <taxon>Vertebrata</taxon>
        <taxon>Euteleostomi</taxon>
        <taxon>Actinopterygii</taxon>
        <taxon>Neopterygii</taxon>
        <taxon>Teleostei</taxon>
        <taxon>Neoteleostei</taxon>
        <taxon>Acanthomorphata</taxon>
        <taxon>Ovalentaria</taxon>
        <taxon>Atherinomorphae</taxon>
        <taxon>Cyprinodontiformes</taxon>
        <taxon>Goodeidae</taxon>
        <taxon>Ataeniobius</taxon>
    </lineage>
</organism>
<feature type="compositionally biased region" description="Basic and acidic residues" evidence="1">
    <location>
        <begin position="35"/>
        <end position="44"/>
    </location>
</feature>